<feature type="transmembrane region" description="Helical" evidence="1">
    <location>
        <begin position="287"/>
        <end position="311"/>
    </location>
</feature>
<gene>
    <name evidence="2" type="ORF">ISU02_20625</name>
</gene>
<feature type="transmembrane region" description="Helical" evidence="1">
    <location>
        <begin position="18"/>
        <end position="36"/>
    </location>
</feature>
<keyword evidence="1" id="KW-0812">Transmembrane</keyword>
<dbReference type="RefSeq" id="WP_194703743.1">
    <property type="nucleotide sequence ID" value="NZ_JADKNH010000016.1"/>
</dbReference>
<organism evidence="2 3">
    <name type="scientific">Fusibacter ferrireducens</name>
    <dbReference type="NCBI Taxonomy" id="2785058"/>
    <lineage>
        <taxon>Bacteria</taxon>
        <taxon>Bacillati</taxon>
        <taxon>Bacillota</taxon>
        <taxon>Clostridia</taxon>
        <taxon>Eubacteriales</taxon>
        <taxon>Eubacteriales Family XII. Incertae Sedis</taxon>
        <taxon>Fusibacter</taxon>
    </lineage>
</organism>
<reference evidence="2 3" key="1">
    <citation type="submission" date="2020-11" db="EMBL/GenBank/DDBJ databases">
        <title>Fusibacter basophilias sp. nov.</title>
        <authorList>
            <person name="Qiu D."/>
        </authorList>
    </citation>
    <scope>NUCLEOTIDE SEQUENCE [LARGE SCALE GENOMIC DNA]</scope>
    <source>
        <strain evidence="2 3">Q10-2</strain>
    </source>
</reference>
<name>A0ABR9ZZT6_9FIRM</name>
<feature type="transmembrane region" description="Helical" evidence="1">
    <location>
        <begin position="349"/>
        <end position="368"/>
    </location>
</feature>
<dbReference type="Proteomes" id="UP000614200">
    <property type="component" value="Unassembled WGS sequence"/>
</dbReference>
<protein>
    <recommendedName>
        <fullName evidence="4">ABC transporter permease</fullName>
    </recommendedName>
</protein>
<feature type="transmembrane region" description="Helical" evidence="1">
    <location>
        <begin position="184"/>
        <end position="202"/>
    </location>
</feature>
<feature type="transmembrane region" description="Helical" evidence="1">
    <location>
        <begin position="222"/>
        <end position="242"/>
    </location>
</feature>
<accession>A0ABR9ZZT6</accession>
<keyword evidence="1" id="KW-1133">Transmembrane helix</keyword>
<evidence type="ECO:0000313" key="2">
    <source>
        <dbReference type="EMBL" id="MBF4695506.1"/>
    </source>
</evidence>
<dbReference type="EMBL" id="JADKNH010000016">
    <property type="protein sequence ID" value="MBF4695506.1"/>
    <property type="molecule type" value="Genomic_DNA"/>
</dbReference>
<proteinExistence type="predicted"/>
<sequence>MIFWKLALKEMKYQFKSVIFYVFILLGVMFYSSQYYEAVTMLQLPELDKVYTTVEATTEGDKLVAGYKDLYGVYLSGKVRKYIPISKNIKLNEVQLKDLENFLSKMAPGADVLKIEPDDIKISFEEMIAYMNKLDLSLGKNTSFGDVHRQFLRPLTYEEALVAYDKLKQDQNISNAYARLLSDYLGVYAAVFVVFLSAFSVLRDQYSGTQELIYGSKIKSIVYMGAKFVGLFISIMSLFLAIGLFETGVFLKKFIAYQMPINLFAFVHTIFAWVAPTVMFSIALSMFISIVVGNSLATIVVQTGAALFMVFSKGVVGEYGLDRFFIRYNTLLGEDYYQTVAASIACNRVFYVGLSIVLVIMTSIIWTIRRNSTVLGGFYDNKIRQCQ</sequence>
<evidence type="ECO:0008006" key="4">
    <source>
        <dbReference type="Google" id="ProtNLM"/>
    </source>
</evidence>
<evidence type="ECO:0000256" key="1">
    <source>
        <dbReference type="SAM" id="Phobius"/>
    </source>
</evidence>
<evidence type="ECO:0000313" key="3">
    <source>
        <dbReference type="Proteomes" id="UP000614200"/>
    </source>
</evidence>
<keyword evidence="1" id="KW-0472">Membrane</keyword>
<keyword evidence="3" id="KW-1185">Reference proteome</keyword>
<comment type="caution">
    <text evidence="2">The sequence shown here is derived from an EMBL/GenBank/DDBJ whole genome shotgun (WGS) entry which is preliminary data.</text>
</comment>